<evidence type="ECO:0000313" key="29">
    <source>
        <dbReference type="EMBL" id="QMP82336.1"/>
    </source>
</evidence>
<dbReference type="Pfam" id="PF00946">
    <property type="entry name" value="Mononeg_RNA_pol"/>
    <property type="match status" value="1"/>
</dbReference>
<sequence length="2220" mass="254165">MESISVLELLGGQKTQKTPEPSHLDSPLRKFKALRWSQWAKRDLSNVRQYQRDIKGEGTAFSTFLKGIGYKPTKFEYSFGPIIGELSERRIPEHIIRKSQESFSLCYQVMIENFKTQWSSLADKFSLDTTPNLEDLPAATFFKLQQLYAWRFILEGLVVLTGKNEEPSKEDHAIYDFLSVGPGNREYSIKISSGLRIWVTKSQICIIHLDKCYVGDRDHLLLLSDIMAQRFISFLACTLAEVNQLENYPSVKELEYVFQWGDQIIQKYGNEGYKLTSCWEAICLACLLHTYEDPLVNNNTFYESMRQDFINTFPSERGDLEQIWNEISDFLSTLAKKNPHLLSQVFGLYRIWGHPTVETALGIAKLKQTACVERPINHAVVNKVLCVFKEQFCLEYRRKHQRWPKFGEINLPKDNYLHSCLRKNLPFDSRAKDYKLLHWCRVEFGQCFDIDPKFNLVELISDKAMSLGLNDLLYHASLGNIGPSTERSVIYQWLRSTIGDPGEFLKDICENGFGPDDQVTGVCPKEREGKIYPRLFGLLTLRKRMYVVLTEALLAEYILPYFPEITMMDDSLTLTKKMYYNTKDSQDDSRLARIVFTIMDFQKWNSNMREAETRGLFSCFDSLFGLKNCYTRTHQMFNPGQLYLADGTYCPKQGRDGRLREDKYCWSNHLGGIEGLRQKGWTIFTVCIIRLAARDKQMRFKLMGQGDNQVLRVSYPASVSADLTQLEHERFLDSLENLLMQVGPPLKRSETWSSSQLFIYGKYPIWKGCPLSMSLKRLCRMFRLSNEGYPTFESAISSISTNVKSATAQDFSPVIPFCIYSFETAGCVWINTNISYLGYDSFLEQLDQKVVCKIPSGEGRQRRVVAQIRPPDLHEIKSLHVSFMMRFLLLPRALGGYPTILLGQLFSQGFPDPLSEALSLLRLIWERHDRYKTIIVQICSVNFNPYICSDMICEDPLALNILHPSSPKEVLRRVVQDFLGTAEWIENPEFKSFLTLSSRRQKDLCDALLTMKPRFNPKVAHAVIESTVIGRALQVVGQVNKTNTMVRLTREQGEEDLARKILIAEENYWKSVIITLYSEKRIVWDPYVCSAVQAQQWREASWQLNITGVTVAPIWEAFVLTKAEDGNCSDSHPKKPDGYVLMKPLPIPHDLRVSSGLKLGPQTPYLGSKTEEKTRSYGKELSRKTFPLLKSAAGLLNLINWAVQPESNFAMCIRRVFSSITDLNPDLLIPMAGEVAGSLEHRYSDPSTHHGARISVLYTLASWVHLSTTSLTKYSRGGGNVNLHYQTLMSILVGIWSTNIHLGGTVFCPPTSYHGHLDCDRCITPIFEGYLDSEEFNWNTLIPSFPDNPLCWISSEHVQLTHKVELPLLSPCGNDYPRANADILYHQMIAEFCVKIVSGHASQLGSSVSEADTPTHIPVVWVFKLHPGAFIEQFIIRLLSFIVFNYPLSKEDLRSSTSLRAGITTIIENWPSSIFSWSSNLFLNSFFSDYMMGGPIPGKPPQTVPISQAAAQASFHQWVIAIAGHYSSEIDFFGPTPNAQIVRETTPLFCHPFFLTLIEEMMDLKKDLQRIHEAYKLFQMMLSSLKTQFSVLVSPDWIFRSFSTSERTDEFSIDAWEVVKDLDYGDLVVRVDHSLDWIRPHVTIPPTVWEDNMTEERAIKGLPQAGKVLLICKGTDLRDGELHTNSPDYIALQIQSAEKHELKIISEPTTASYKLLSCLRKLQIYKAKGVAGLGDGAGGFCLTMCRLLDPDHCFYNSLVEYSLAFEQSLSEFVPPAFLGYPFLRDKIINLTTSVEGKNDLTDPDYATWFYRVNTTKAFDVLTCDAEGGGWTSPEKGCRIATTCAQIGFLKRIPNLIIKTYLSNPSMVAFQITVFLHYYEKVLLWRSWWSSTGNTEIYLLVTNLRRKRHSLKVDWSQFPTLKKTTLMPEKLEQLKILETTLAEFDQVPSEKDAQAYSSLLEAPWTQDRISIELSLMIKNFSWIHQDGFLFPEEYVANHNKGLRMTRFSSKKTRWELMGRLTNRRVKKLVIGWCVLASVITGMPLSDMMKVCIFYAYATRSLHWEFVVSLVDVMPELSSSRYLKMELIWDKNDYKAANHLKGILTQRDTSKIIADIPEGFIHPRITTASADYSKRKTRSGLRITVPHCLRSKNLPKDKTLREIVFGVKRDCRPFILLKYQEETIKSLEESNIDFEIIETKEKKTSSSLQKSSQDLRKIRVYY</sequence>
<dbReference type="EMBL" id="MT153532">
    <property type="protein sequence ID" value="QMP82336.1"/>
    <property type="molecule type" value="Viral_cRNA"/>
</dbReference>
<evidence type="ECO:0000256" key="2">
    <source>
        <dbReference type="ARBA" id="ARBA00004328"/>
    </source>
</evidence>
<evidence type="ECO:0000256" key="22">
    <source>
        <dbReference type="ARBA" id="ARBA00030436"/>
    </source>
</evidence>
<keyword evidence="11" id="KW-0547">Nucleotide-binding</keyword>
<dbReference type="PROSITE" id="PS51590">
    <property type="entry name" value="SAM_MT_MNV_L"/>
    <property type="match status" value="1"/>
</dbReference>
<evidence type="ECO:0000256" key="24">
    <source>
        <dbReference type="ARBA" id="ARBA00047332"/>
    </source>
</evidence>
<keyword evidence="17" id="KW-1035">Host cytoplasm</keyword>
<evidence type="ECO:0000256" key="19">
    <source>
        <dbReference type="ARBA" id="ARBA00024494"/>
    </source>
</evidence>
<feature type="domain" description="RdRp catalytic" evidence="27">
    <location>
        <begin position="593"/>
        <end position="768"/>
    </location>
</feature>
<dbReference type="Pfam" id="PF14314">
    <property type="entry name" value="Methyltrans_Mon_2nd"/>
    <property type="match status" value="1"/>
</dbReference>
<dbReference type="EC" id="2.1.1.375" evidence="21"/>
<dbReference type="InterPro" id="IPR025786">
    <property type="entry name" value="Mononega_L_MeTrfase"/>
</dbReference>
<keyword evidence="9" id="KW-0949">S-adenosyl-L-methionine</keyword>
<evidence type="ECO:0000256" key="17">
    <source>
        <dbReference type="ARBA" id="ARBA00023200"/>
    </source>
</evidence>
<proteinExistence type="predicted"/>
<comment type="subcellular location">
    <subcellularLocation>
        <location evidence="1">Host cytoplasm</location>
    </subcellularLocation>
    <subcellularLocation>
        <location evidence="2">Virion</location>
    </subcellularLocation>
</comment>
<evidence type="ECO:0000256" key="1">
    <source>
        <dbReference type="ARBA" id="ARBA00004192"/>
    </source>
</evidence>
<dbReference type="InterPro" id="IPR026890">
    <property type="entry name" value="Mononeg_mRNAcap"/>
</dbReference>
<keyword evidence="18" id="KW-0511">Multifunctional enzyme</keyword>
<dbReference type="InterPro" id="IPR039530">
    <property type="entry name" value="L_methyltransferase_rhabdo"/>
</dbReference>
<evidence type="ECO:0000256" key="5">
    <source>
        <dbReference type="ARBA" id="ARBA00022484"/>
    </source>
</evidence>
<dbReference type="EC" id="2.7.7.88" evidence="4"/>
<evidence type="ECO:0000256" key="12">
    <source>
        <dbReference type="ARBA" id="ARBA00022801"/>
    </source>
</evidence>
<evidence type="ECO:0000256" key="18">
    <source>
        <dbReference type="ARBA" id="ARBA00023268"/>
    </source>
</evidence>
<comment type="catalytic activity">
    <reaction evidence="24">
        <text>a 5'-end (5'-triphosphoguanosine)-adenylyl-adenylyl-cytidylyl-adenosine in mRNA + S-adenosyl-L-methionine = a 5'-end (5'-triphosphoguanosine)-(2'-O-methyladenylyl)-adenylyl-cytidylyl-adenosine in mRNA + S-adenosyl-L-homocysteine + H(+)</text>
        <dbReference type="Rhea" id="RHEA:65380"/>
        <dbReference type="Rhea" id="RHEA-COMP:16797"/>
        <dbReference type="Rhea" id="RHEA-COMP:16801"/>
        <dbReference type="ChEBI" id="CHEBI:15378"/>
        <dbReference type="ChEBI" id="CHEBI:57856"/>
        <dbReference type="ChEBI" id="CHEBI:59789"/>
        <dbReference type="ChEBI" id="CHEBI:156482"/>
        <dbReference type="ChEBI" id="CHEBI:156484"/>
    </reaction>
</comment>
<evidence type="ECO:0000256" key="8">
    <source>
        <dbReference type="ARBA" id="ARBA00022679"/>
    </source>
</evidence>
<evidence type="ECO:0000256" key="16">
    <source>
        <dbReference type="ARBA" id="ARBA00023042"/>
    </source>
</evidence>
<keyword evidence="14" id="KW-0946">Virion</keyword>
<dbReference type="Pfam" id="PF14318">
    <property type="entry name" value="Mononeg_mRNAcap"/>
    <property type="match status" value="1"/>
</dbReference>
<keyword evidence="6" id="KW-0489">Methyltransferase</keyword>
<evidence type="ECO:0000259" key="27">
    <source>
        <dbReference type="PROSITE" id="PS50526"/>
    </source>
</evidence>
<reference evidence="29" key="1">
    <citation type="journal article" date="2019" name="PLoS Pathog.">
        <title>Re-assessing the diversity of negative strand RNA viruses in insects.</title>
        <authorList>
            <person name="Kafer S."/>
            <person name="Paraskevopoulou S."/>
            <person name="Zirkel F."/>
            <person name="Wieseke N."/>
            <person name="Donath A."/>
            <person name="Petersen M."/>
            <person name="Jones T.C."/>
            <person name="Liu S."/>
            <person name="Zhou X."/>
            <person name="Middendorf M."/>
            <person name="Junglen S."/>
            <person name="Misof B."/>
            <person name="Drosten C."/>
        </authorList>
    </citation>
    <scope>NUCLEOTIDE SEQUENCE</scope>
    <source>
        <strain evidence="29">OKIAV14</strain>
    </source>
</reference>
<dbReference type="GO" id="GO:0003968">
    <property type="term" value="F:RNA-directed RNA polymerase activity"/>
    <property type="evidence" value="ECO:0007669"/>
    <property type="project" value="UniProtKB-KW"/>
</dbReference>
<name>A0A7D7FDT1_9RHAB</name>
<dbReference type="EC" id="2.7.7.48" evidence="3"/>
<evidence type="ECO:0000256" key="26">
    <source>
        <dbReference type="ARBA" id="ARBA00048548"/>
    </source>
</evidence>
<keyword evidence="10" id="KW-0548">Nucleotidyltransferase</keyword>
<evidence type="ECO:0000256" key="6">
    <source>
        <dbReference type="ARBA" id="ARBA00022603"/>
    </source>
</evidence>
<comment type="catalytic activity">
    <reaction evidence="19">
        <text>a 5'-end triphospho-adenylyl-adenylyl-cytidylyl-adenosine in mRNA + GDP + H(+) = a 5'-end (5'-triphosphoguanosine)-adenylyl-adenylyl-cytidylyl-adenosine in mRNA + diphosphate</text>
        <dbReference type="Rhea" id="RHEA:65436"/>
        <dbReference type="Rhea" id="RHEA-COMP:16797"/>
        <dbReference type="Rhea" id="RHEA-COMP:16799"/>
        <dbReference type="ChEBI" id="CHEBI:15378"/>
        <dbReference type="ChEBI" id="CHEBI:33019"/>
        <dbReference type="ChEBI" id="CHEBI:58189"/>
        <dbReference type="ChEBI" id="CHEBI:156484"/>
        <dbReference type="ChEBI" id="CHEBI:156503"/>
        <dbReference type="EC" id="2.7.7.88"/>
    </reaction>
</comment>
<evidence type="ECO:0000259" key="28">
    <source>
        <dbReference type="PROSITE" id="PS51590"/>
    </source>
</evidence>
<evidence type="ECO:0000256" key="10">
    <source>
        <dbReference type="ARBA" id="ARBA00022695"/>
    </source>
</evidence>
<keyword evidence="13" id="KW-0067">ATP-binding</keyword>
<protein>
    <recommendedName>
        <fullName evidence="23">Replicase</fullName>
        <ecNumber evidence="21">2.1.1.375</ecNumber>
        <ecNumber evidence="3">2.7.7.48</ecNumber>
        <ecNumber evidence="4">2.7.7.88</ecNumber>
    </recommendedName>
    <alternativeName>
        <fullName evidence="22">Transcriptase</fullName>
    </alternativeName>
</protein>
<keyword evidence="12" id="KW-0378">Hydrolase</keyword>
<keyword evidence="16" id="KW-0506">mRNA capping</keyword>
<accession>A0A7D7FDT1</accession>
<evidence type="ECO:0000256" key="20">
    <source>
        <dbReference type="ARBA" id="ARBA00024499"/>
    </source>
</evidence>
<evidence type="ECO:0000256" key="7">
    <source>
        <dbReference type="ARBA" id="ARBA00022664"/>
    </source>
</evidence>
<organism evidence="29">
    <name type="scientific">Blattodean rhabdo-related virus OKIAV14</name>
    <dbReference type="NCBI Taxonomy" id="2746364"/>
    <lineage>
        <taxon>Viruses</taxon>
        <taxon>Riboviria</taxon>
        <taxon>Orthornavirae</taxon>
        <taxon>Negarnaviricota</taxon>
        <taxon>Haploviricotina</taxon>
        <taxon>Monjiviricetes</taxon>
        <taxon>Mononegavirales</taxon>
        <taxon>Rhabdoviridae</taxon>
    </lineage>
</organism>
<keyword evidence="15" id="KW-0693">Viral RNA replication</keyword>
<feature type="domain" description="Mononegavirus-type SAM-dependent 2'-O-MTase" evidence="28">
    <location>
        <begin position="1703"/>
        <end position="1899"/>
    </location>
</feature>
<comment type="catalytic activity">
    <reaction evidence="25">
        <text>a 5'-end (5'-triphosphoguanosine)-adenylyl-adenylyl-cytidylyl-adenosine in mRNA + 2 S-adenosyl-L-methionine = a 5'-end (N(7)-methyl 5'-triphosphoguanosine)-(2'-O-methyladenylyl)-adenylyl-cytidylyl-adenosine in mRNA + 2 S-adenosyl-L-homocysteine + H(+)</text>
        <dbReference type="Rhea" id="RHEA:65376"/>
        <dbReference type="Rhea" id="RHEA-COMP:16797"/>
        <dbReference type="Rhea" id="RHEA-COMP:16798"/>
        <dbReference type="ChEBI" id="CHEBI:15378"/>
        <dbReference type="ChEBI" id="CHEBI:57856"/>
        <dbReference type="ChEBI" id="CHEBI:59789"/>
        <dbReference type="ChEBI" id="CHEBI:156483"/>
        <dbReference type="ChEBI" id="CHEBI:156484"/>
        <dbReference type="EC" id="2.1.1.375"/>
    </reaction>
</comment>
<comment type="catalytic activity">
    <reaction evidence="20">
        <text>a 5'-end (5'-triphosphoguanosine)-(2'-O-methyladenylyl)-adenylyl-cytidylyl-adenosine in mRNA + S-adenosyl-L-methionine = a 5'-end (N(7)-methyl 5'-triphosphoguanosine)-(2'-O-methyladenylyl)-adenylyl-cytidylyl-adenosine in mRNA + S-adenosyl-L-homocysteine</text>
        <dbReference type="Rhea" id="RHEA:65440"/>
        <dbReference type="Rhea" id="RHEA-COMP:16798"/>
        <dbReference type="Rhea" id="RHEA-COMP:16801"/>
        <dbReference type="ChEBI" id="CHEBI:57856"/>
        <dbReference type="ChEBI" id="CHEBI:59789"/>
        <dbReference type="ChEBI" id="CHEBI:156482"/>
        <dbReference type="ChEBI" id="CHEBI:156483"/>
    </reaction>
</comment>
<dbReference type="GO" id="GO:0016787">
    <property type="term" value="F:hydrolase activity"/>
    <property type="evidence" value="ECO:0007669"/>
    <property type="project" value="UniProtKB-KW"/>
</dbReference>
<evidence type="ECO:0000256" key="15">
    <source>
        <dbReference type="ARBA" id="ARBA00022953"/>
    </source>
</evidence>
<dbReference type="InterPro" id="IPR014023">
    <property type="entry name" value="Mononeg_RNA_pol_cat"/>
</dbReference>
<dbReference type="PROSITE" id="PS50526">
    <property type="entry name" value="RDRP_SSRNA_NEG_NONSEG"/>
    <property type="match status" value="1"/>
</dbReference>
<dbReference type="GO" id="GO:0004482">
    <property type="term" value="F:mRNA 5'-cap (guanine-N7-)-methyltransferase activity"/>
    <property type="evidence" value="ECO:0007669"/>
    <property type="project" value="InterPro"/>
</dbReference>
<evidence type="ECO:0000256" key="11">
    <source>
        <dbReference type="ARBA" id="ARBA00022741"/>
    </source>
</evidence>
<keyword evidence="7" id="KW-0507">mRNA processing</keyword>
<dbReference type="GO" id="GO:0030430">
    <property type="term" value="C:host cell cytoplasm"/>
    <property type="evidence" value="ECO:0007669"/>
    <property type="project" value="UniProtKB-SubCell"/>
</dbReference>
<evidence type="ECO:0000256" key="4">
    <source>
        <dbReference type="ARBA" id="ARBA00012582"/>
    </source>
</evidence>
<keyword evidence="5 29" id="KW-0696">RNA-directed RNA polymerase</keyword>
<dbReference type="GO" id="GO:0005524">
    <property type="term" value="F:ATP binding"/>
    <property type="evidence" value="ECO:0007669"/>
    <property type="project" value="UniProtKB-KW"/>
</dbReference>
<keyword evidence="8" id="KW-0808">Transferase</keyword>
<evidence type="ECO:0000256" key="9">
    <source>
        <dbReference type="ARBA" id="ARBA00022691"/>
    </source>
</evidence>
<evidence type="ECO:0000256" key="23">
    <source>
        <dbReference type="ARBA" id="ARBA00031012"/>
    </source>
</evidence>
<evidence type="ECO:0000256" key="3">
    <source>
        <dbReference type="ARBA" id="ARBA00012494"/>
    </source>
</evidence>
<reference evidence="29" key="2">
    <citation type="submission" date="2020-03" db="EMBL/GenBank/DDBJ databases">
        <authorList>
            <person name="Kafer S."/>
            <person name="Paraskevopoulou S."/>
            <person name="Zirkel F."/>
            <person name="Wieseke N."/>
            <person name="Donath A."/>
            <person name="Petersen M."/>
            <person name="Jones T.C."/>
            <person name="Liu S."/>
            <person name="Zhou X."/>
            <person name="Middendorf M."/>
            <person name="Junglen S."/>
            <person name="Misof B."/>
            <person name="Drosten C."/>
        </authorList>
    </citation>
    <scope>NUCLEOTIDE SEQUENCE</scope>
    <source>
        <strain evidence="29">OKIAV14</strain>
    </source>
</reference>
<evidence type="ECO:0000256" key="25">
    <source>
        <dbReference type="ARBA" id="ARBA00047370"/>
    </source>
</evidence>
<evidence type="ECO:0000256" key="14">
    <source>
        <dbReference type="ARBA" id="ARBA00022844"/>
    </source>
</evidence>
<evidence type="ECO:0000256" key="21">
    <source>
        <dbReference type="ARBA" id="ARBA00026099"/>
    </source>
</evidence>
<comment type="catalytic activity">
    <reaction evidence="26">
        <text>GTP + H2O = GDP + phosphate + H(+)</text>
        <dbReference type="Rhea" id="RHEA:19669"/>
        <dbReference type="ChEBI" id="CHEBI:15377"/>
        <dbReference type="ChEBI" id="CHEBI:15378"/>
        <dbReference type="ChEBI" id="CHEBI:37565"/>
        <dbReference type="ChEBI" id="CHEBI:43474"/>
        <dbReference type="ChEBI" id="CHEBI:58189"/>
    </reaction>
</comment>
<dbReference type="GO" id="GO:0044423">
    <property type="term" value="C:virion component"/>
    <property type="evidence" value="ECO:0007669"/>
    <property type="project" value="UniProtKB-KW"/>
</dbReference>
<evidence type="ECO:0000256" key="13">
    <source>
        <dbReference type="ARBA" id="ARBA00022840"/>
    </source>
</evidence>